<dbReference type="InterPro" id="IPR002575">
    <property type="entry name" value="Aminoglycoside_PTrfase"/>
</dbReference>
<dbReference type="VEuPathDB" id="FungiDB:JI435_067730"/>
<dbReference type="RefSeq" id="XP_001797137.1">
    <property type="nucleotide sequence ID" value="XM_001797085.1"/>
</dbReference>
<feature type="domain" description="Aminoglycoside phosphotransferase" evidence="1">
    <location>
        <begin position="56"/>
        <end position="331"/>
    </location>
</feature>
<protein>
    <recommendedName>
        <fullName evidence="1">Aminoglycoside phosphotransferase domain-containing protein</fullName>
    </recommendedName>
</protein>
<sequence length="448" mass="51790">MFTPPTNTFPQPGLEWSYEDELFGPEPTWTVEPDVEVIRKIFQREFNIPEDSQCDVEFLAEGSLNKVYKVQCSNSNAYIMRVTLPVHPRFKTQCEVATIDFVSQHTDLPIAKVLKHDASFDNELGFEWMIQEFVPGESMEKAWQKTSIEQKEVLVRKIVAYLARLFEQRFDRIGGLYQTDPSKLPPLLEWNPAMMPLLVAPAADPFYDLGEVVSLSLFISDHLSHTSSRGPYTSSRSWLTTRIQLYIEDALKVLTDITLDADDYDRKAASAVMNMGMRLLMLLPKVFPSEDEDSFIIHNSDLDIQNILVDTDGHLTGVIDWENIHTSPLWYACQLPKFLCGQTLHDAPVQADFMIQGDGDENELVLDDMYWYRLRQHDQTKLRKVFFEEMERVCPEWVRVFEGSTKQADFELAVNNIDNELCCSIILTWIEGMMEDEEPTSLRDIFRR</sequence>
<dbReference type="PANTHER" id="PTHR21310">
    <property type="entry name" value="AMINOGLYCOSIDE PHOSPHOTRANSFERASE-RELATED-RELATED"/>
    <property type="match status" value="1"/>
</dbReference>
<dbReference type="KEGG" id="pno:SNOG_06773"/>
<dbReference type="InterPro" id="IPR011009">
    <property type="entry name" value="Kinase-like_dom_sf"/>
</dbReference>
<dbReference type="SUPFAM" id="SSF56112">
    <property type="entry name" value="Protein kinase-like (PK-like)"/>
    <property type="match status" value="1"/>
</dbReference>
<dbReference type="InterPro" id="IPR051678">
    <property type="entry name" value="AGP_Transferase"/>
</dbReference>
<accession>A0A7U2I4T9</accession>
<proteinExistence type="predicted"/>
<name>A0A7U2I4T9_PHANO</name>
<dbReference type="PANTHER" id="PTHR21310:SF13">
    <property type="entry name" value="AMINOGLYCOSIDE PHOSPHOTRANSFERASE DOMAIN-CONTAINING PROTEIN"/>
    <property type="match status" value="1"/>
</dbReference>
<dbReference type="OrthoDB" id="2906425at2759"/>
<dbReference type="EMBL" id="CP069032">
    <property type="protein sequence ID" value="QRC99841.1"/>
    <property type="molecule type" value="Genomic_DNA"/>
</dbReference>
<evidence type="ECO:0000313" key="2">
    <source>
        <dbReference type="EMBL" id="QRC99841.1"/>
    </source>
</evidence>
<evidence type="ECO:0000259" key="1">
    <source>
        <dbReference type="Pfam" id="PF01636"/>
    </source>
</evidence>
<dbReference type="AlphaFoldDB" id="A0A7U2I4T9"/>
<keyword evidence="3" id="KW-1185">Reference proteome</keyword>
<dbReference type="Pfam" id="PF01636">
    <property type="entry name" value="APH"/>
    <property type="match status" value="1"/>
</dbReference>
<organism evidence="2 3">
    <name type="scientific">Phaeosphaeria nodorum (strain SN15 / ATCC MYA-4574 / FGSC 10173)</name>
    <name type="common">Glume blotch fungus</name>
    <name type="synonym">Parastagonospora nodorum</name>
    <dbReference type="NCBI Taxonomy" id="321614"/>
    <lineage>
        <taxon>Eukaryota</taxon>
        <taxon>Fungi</taxon>
        <taxon>Dikarya</taxon>
        <taxon>Ascomycota</taxon>
        <taxon>Pezizomycotina</taxon>
        <taxon>Dothideomycetes</taxon>
        <taxon>Pleosporomycetidae</taxon>
        <taxon>Pleosporales</taxon>
        <taxon>Pleosporineae</taxon>
        <taxon>Phaeosphaeriaceae</taxon>
        <taxon>Parastagonospora</taxon>
    </lineage>
</organism>
<dbReference type="OMA" id="RYKPEAN"/>
<gene>
    <name evidence="2" type="ORF">JI435_067730</name>
</gene>
<evidence type="ECO:0000313" key="3">
    <source>
        <dbReference type="Proteomes" id="UP000663193"/>
    </source>
</evidence>
<reference evidence="3" key="1">
    <citation type="journal article" date="2021" name="BMC Genomics">
        <title>Chromosome-level genome assembly and manually-curated proteome of model necrotroph Parastagonospora nodorum Sn15 reveals a genome-wide trove of candidate effector homologs, and redundancy of virulence-related functions within an accessory chromosome.</title>
        <authorList>
            <person name="Bertazzoni S."/>
            <person name="Jones D.A.B."/>
            <person name="Phan H.T."/>
            <person name="Tan K.-C."/>
            <person name="Hane J.K."/>
        </authorList>
    </citation>
    <scope>NUCLEOTIDE SEQUENCE [LARGE SCALE GENOMIC DNA]</scope>
    <source>
        <strain evidence="3">SN15 / ATCC MYA-4574 / FGSC 10173)</strain>
    </source>
</reference>
<dbReference type="Proteomes" id="UP000663193">
    <property type="component" value="Chromosome 10"/>
</dbReference>